<dbReference type="GO" id="GO:0004197">
    <property type="term" value="F:cysteine-type endopeptidase activity"/>
    <property type="evidence" value="ECO:0007669"/>
    <property type="project" value="UniProtKB-EC"/>
</dbReference>
<accession>A0A504YCT9</accession>
<keyword evidence="7" id="KW-0788">Thiol protease</keyword>
<comment type="similarity">
    <text evidence="2">Belongs to the peptidase C13 family.</text>
</comment>
<evidence type="ECO:0000256" key="4">
    <source>
        <dbReference type="ARBA" id="ARBA00022670"/>
    </source>
</evidence>
<dbReference type="GO" id="GO:0006624">
    <property type="term" value="P:vacuolar protein processing"/>
    <property type="evidence" value="ECO:0007669"/>
    <property type="project" value="TreeGrafter"/>
</dbReference>
<evidence type="ECO:0000313" key="12">
    <source>
        <dbReference type="EMBL" id="TPP58853.1"/>
    </source>
</evidence>
<evidence type="ECO:0000256" key="11">
    <source>
        <dbReference type="SAM" id="SignalP"/>
    </source>
</evidence>
<dbReference type="InterPro" id="IPR001096">
    <property type="entry name" value="Peptidase_C13"/>
</dbReference>
<dbReference type="PRINTS" id="PR00776">
    <property type="entry name" value="HEMOGLOBNASE"/>
</dbReference>
<reference evidence="12 13" key="1">
    <citation type="submission" date="2019-04" db="EMBL/GenBank/DDBJ databases">
        <title>Annotation for the trematode Fasciola gigantica.</title>
        <authorList>
            <person name="Choi Y.-J."/>
        </authorList>
    </citation>
    <scope>NUCLEOTIDE SEQUENCE [LARGE SCALE GENOMIC DNA]</scope>
    <source>
        <strain evidence="12">Uganda_cow_1</strain>
    </source>
</reference>
<proteinExistence type="inferred from homology"/>
<dbReference type="EC" id="3.4.22.34" evidence="3"/>
<comment type="catalytic activity">
    <reaction evidence="1">
        <text>Hydrolysis of proteins and small molecule substrates at -Asn-|-Xaa- bonds.</text>
        <dbReference type="EC" id="3.4.22.34"/>
    </reaction>
</comment>
<evidence type="ECO:0000256" key="9">
    <source>
        <dbReference type="ARBA" id="ARBA00069042"/>
    </source>
</evidence>
<evidence type="ECO:0000313" key="13">
    <source>
        <dbReference type="Proteomes" id="UP000316759"/>
    </source>
</evidence>
<dbReference type="Gene3D" id="1.10.132.130">
    <property type="match status" value="1"/>
</dbReference>
<feature type="active site" evidence="10">
    <location>
        <position position="142"/>
    </location>
</feature>
<evidence type="ECO:0000256" key="2">
    <source>
        <dbReference type="ARBA" id="ARBA00009941"/>
    </source>
</evidence>
<dbReference type="InterPro" id="IPR048501">
    <property type="entry name" value="Legum_prodom"/>
</dbReference>
<keyword evidence="4" id="KW-0645">Protease</keyword>
<gene>
    <name evidence="12" type="ORF">FGIG_02693</name>
</gene>
<evidence type="ECO:0000256" key="10">
    <source>
        <dbReference type="PIRSR" id="PIRSR019663-1"/>
    </source>
</evidence>
<organism evidence="12 13">
    <name type="scientific">Fasciola gigantica</name>
    <name type="common">Giant liver fluke</name>
    <dbReference type="NCBI Taxonomy" id="46835"/>
    <lineage>
        <taxon>Eukaryota</taxon>
        <taxon>Metazoa</taxon>
        <taxon>Spiralia</taxon>
        <taxon>Lophotrochozoa</taxon>
        <taxon>Platyhelminthes</taxon>
        <taxon>Trematoda</taxon>
        <taxon>Digenea</taxon>
        <taxon>Plagiorchiida</taxon>
        <taxon>Echinostomata</taxon>
        <taxon>Echinostomatoidea</taxon>
        <taxon>Fasciolidae</taxon>
        <taxon>Fasciola</taxon>
    </lineage>
</organism>
<evidence type="ECO:0000256" key="5">
    <source>
        <dbReference type="ARBA" id="ARBA00022729"/>
    </source>
</evidence>
<protein>
    <recommendedName>
        <fullName evidence="9">Hemoglobinase</fullName>
        <ecNumber evidence="3">3.4.22.34</ecNumber>
    </recommendedName>
</protein>
<sequence>MHFCLLILSLLSSIALGLEGGGGKHWAVLVAGSRGWDNYRHQADVCHAYHVLRKNGFPRENIITMMYDDVAYHRRNPFPGKLFNDYQHKDVYEGVKIDYRGTEVTPAMFLRVLKGDQELKESGFKVVDSGPQDNVFIFFTDHGAPNLIVFPDGELYASELNKTLASMNKAKRYRNMVLYIEACHSGSMFERILPENVQIFAATAADPTESSWATFCADFSIDTCLADDFSYQWMTDTEKVNAMSQSFIRLLICHRDHLSNWSVLEQIFAVTLAVKGSHVMYYGDSKVALQSVAEFQANGTRGTFNGFTGDRSMASRDRSTASHAHLIPLMHQMKKANSPKEMELAQKRFNRALELGKMARETMDEIVEEVTSTSSPSGKSTNVHERLDCYQKAYGQYKIKCFSIQQVPEVAKYLEKLDHLCEQGYDASVITQAIFTACE</sequence>
<dbReference type="Pfam" id="PF01650">
    <property type="entry name" value="Peptidase_C13"/>
    <property type="match status" value="1"/>
</dbReference>
<dbReference type="GO" id="GO:0005773">
    <property type="term" value="C:vacuole"/>
    <property type="evidence" value="ECO:0007669"/>
    <property type="project" value="GOC"/>
</dbReference>
<keyword evidence="13" id="KW-1185">Reference proteome</keyword>
<feature type="active site" description="Nucleophile" evidence="10">
    <location>
        <position position="183"/>
    </location>
</feature>
<dbReference type="Proteomes" id="UP000316759">
    <property type="component" value="Unassembled WGS sequence"/>
</dbReference>
<dbReference type="OrthoDB" id="9973749at2759"/>
<keyword evidence="6" id="KW-0378">Hydrolase</keyword>
<evidence type="ECO:0000256" key="1">
    <source>
        <dbReference type="ARBA" id="ARBA00000810"/>
    </source>
</evidence>
<feature type="signal peptide" evidence="11">
    <location>
        <begin position="1"/>
        <end position="17"/>
    </location>
</feature>
<evidence type="ECO:0000256" key="6">
    <source>
        <dbReference type="ARBA" id="ARBA00022801"/>
    </source>
</evidence>
<dbReference type="AlphaFoldDB" id="A0A504YCT9"/>
<dbReference type="PANTHER" id="PTHR12000:SF42">
    <property type="entry name" value="LEGUMAIN"/>
    <property type="match status" value="1"/>
</dbReference>
<dbReference type="GO" id="GO:0051603">
    <property type="term" value="P:proteolysis involved in protein catabolic process"/>
    <property type="evidence" value="ECO:0007669"/>
    <property type="project" value="TreeGrafter"/>
</dbReference>
<dbReference type="CDD" id="cd21115">
    <property type="entry name" value="legumain_C"/>
    <property type="match status" value="1"/>
</dbReference>
<feature type="chain" id="PRO_5021477932" description="Hemoglobinase" evidence="11">
    <location>
        <begin position="18"/>
        <end position="439"/>
    </location>
</feature>
<evidence type="ECO:0000256" key="7">
    <source>
        <dbReference type="ARBA" id="ARBA00022807"/>
    </source>
</evidence>
<dbReference type="PANTHER" id="PTHR12000">
    <property type="entry name" value="HEMOGLOBINASE FAMILY MEMBER"/>
    <property type="match status" value="1"/>
</dbReference>
<dbReference type="PIRSF" id="PIRSF019663">
    <property type="entry name" value="Legumain"/>
    <property type="match status" value="1"/>
</dbReference>
<dbReference type="Gene3D" id="3.40.50.1460">
    <property type="match status" value="1"/>
</dbReference>
<dbReference type="FunFam" id="3.40.50.1460:FF:000006">
    <property type="entry name" value="Legumain"/>
    <property type="match status" value="1"/>
</dbReference>
<evidence type="ECO:0000256" key="8">
    <source>
        <dbReference type="ARBA" id="ARBA00055993"/>
    </source>
</evidence>
<keyword evidence="5 11" id="KW-0732">Signal</keyword>
<dbReference type="EMBL" id="SUNJ01011474">
    <property type="protein sequence ID" value="TPP58853.1"/>
    <property type="molecule type" value="Genomic_DNA"/>
</dbReference>
<dbReference type="InterPro" id="IPR046427">
    <property type="entry name" value="Legumain_prodom_sf"/>
</dbReference>
<dbReference type="STRING" id="46835.A0A504YCT9"/>
<comment type="function">
    <text evidence="8">This protease is used by the parasite for degradation of the host globin.</text>
</comment>
<name>A0A504YCT9_FASGI</name>
<evidence type="ECO:0000256" key="3">
    <source>
        <dbReference type="ARBA" id="ARBA00012628"/>
    </source>
</evidence>
<comment type="caution">
    <text evidence="12">The sequence shown here is derived from an EMBL/GenBank/DDBJ whole genome shotgun (WGS) entry which is preliminary data.</text>
</comment>